<feature type="compositionally biased region" description="Basic residues" evidence="1">
    <location>
        <begin position="179"/>
        <end position="197"/>
    </location>
</feature>
<evidence type="ECO:0000313" key="3">
    <source>
        <dbReference type="Proteomes" id="UP001377567"/>
    </source>
</evidence>
<dbReference type="AlphaFoldDB" id="A0AAV5RYU5"/>
<feature type="region of interest" description="Disordered" evidence="1">
    <location>
        <begin position="144"/>
        <end position="216"/>
    </location>
</feature>
<dbReference type="InterPro" id="IPR018555">
    <property type="entry name" value="C630.06c-like"/>
</dbReference>
<name>A0AAV5RYU5_MAUHU</name>
<dbReference type="Pfam" id="PF09428">
    <property type="entry name" value="DUF2011"/>
    <property type="match status" value="1"/>
</dbReference>
<keyword evidence="3" id="KW-1185">Reference proteome</keyword>
<evidence type="ECO:0000256" key="1">
    <source>
        <dbReference type="SAM" id="MobiDB-lite"/>
    </source>
</evidence>
<organism evidence="2 3">
    <name type="scientific">Maudiozyma humilis</name>
    <name type="common">Sour dough yeast</name>
    <name type="synonym">Kazachstania humilis</name>
    <dbReference type="NCBI Taxonomy" id="51915"/>
    <lineage>
        <taxon>Eukaryota</taxon>
        <taxon>Fungi</taxon>
        <taxon>Dikarya</taxon>
        <taxon>Ascomycota</taxon>
        <taxon>Saccharomycotina</taxon>
        <taxon>Saccharomycetes</taxon>
        <taxon>Saccharomycetales</taxon>
        <taxon>Saccharomycetaceae</taxon>
        <taxon>Maudiozyma</taxon>
    </lineage>
</organism>
<accession>A0AAV5RYU5</accession>
<gene>
    <name evidence="2" type="ORF">DAKH74_034160</name>
</gene>
<feature type="region of interest" description="Disordered" evidence="1">
    <location>
        <begin position="1"/>
        <end position="26"/>
    </location>
</feature>
<proteinExistence type="predicted"/>
<comment type="caution">
    <text evidence="2">The sequence shown here is derived from an EMBL/GenBank/DDBJ whole genome shotgun (WGS) entry which is preliminary data.</text>
</comment>
<dbReference type="EMBL" id="BTGD01000010">
    <property type="protein sequence ID" value="GMM56800.1"/>
    <property type="molecule type" value="Genomic_DNA"/>
</dbReference>
<reference evidence="2 3" key="1">
    <citation type="journal article" date="2023" name="Elife">
        <title>Identification of key yeast species and microbe-microbe interactions impacting larval growth of Drosophila in the wild.</title>
        <authorList>
            <person name="Mure A."/>
            <person name="Sugiura Y."/>
            <person name="Maeda R."/>
            <person name="Honda K."/>
            <person name="Sakurai N."/>
            <person name="Takahashi Y."/>
            <person name="Watada M."/>
            <person name="Katoh T."/>
            <person name="Gotoh A."/>
            <person name="Gotoh Y."/>
            <person name="Taniguchi I."/>
            <person name="Nakamura K."/>
            <person name="Hayashi T."/>
            <person name="Katayama T."/>
            <person name="Uemura T."/>
            <person name="Hattori Y."/>
        </authorList>
    </citation>
    <scope>NUCLEOTIDE SEQUENCE [LARGE SCALE GENOMIC DNA]</scope>
    <source>
        <strain evidence="2 3">KH-74</strain>
    </source>
</reference>
<evidence type="ECO:0000313" key="2">
    <source>
        <dbReference type="EMBL" id="GMM56800.1"/>
    </source>
</evidence>
<protein>
    <submittedName>
        <fullName evidence="2">Uncharacterized protein</fullName>
    </submittedName>
</protein>
<dbReference type="Proteomes" id="UP001377567">
    <property type="component" value="Unassembled WGS sequence"/>
</dbReference>
<feature type="compositionally biased region" description="Basic residues" evidence="1">
    <location>
        <begin position="147"/>
        <end position="166"/>
    </location>
</feature>
<sequence length="216" mass="24653">MDQKIVSRAELFQEPQSQDAGDASPDVILPELDFVEVAPTEEAPEEAQTGETDAGDFEFFPLFATEELTKVDLTQAEPTNEPEVPRERPMSYYMAEYTETQLQQFKDAAITYETLQEMGKTPYRRYHEQILDVKEHNDKIDAEKKLDNRHKKRRPGKNQRLARKQAKVNVQQRDELKKALKKKVRRRGGKKNKKKAKMNPLANAGAVPAPTEVAAA</sequence>